<reference evidence="2" key="1">
    <citation type="submission" date="2018-05" db="EMBL/GenBank/DDBJ databases">
        <title>Draft genome of Mucuna pruriens seed.</title>
        <authorList>
            <person name="Nnadi N.E."/>
            <person name="Vos R."/>
            <person name="Hasami M.H."/>
            <person name="Devisetty U.K."/>
            <person name="Aguiy J.C."/>
        </authorList>
    </citation>
    <scope>NUCLEOTIDE SEQUENCE [LARGE SCALE GENOMIC DNA]</scope>
    <source>
        <strain evidence="2">JCA_2017</strain>
    </source>
</reference>
<evidence type="ECO:0000313" key="3">
    <source>
        <dbReference type="Proteomes" id="UP000257109"/>
    </source>
</evidence>
<dbReference type="OrthoDB" id="1419424at2759"/>
<feature type="domain" description="Tf2-1-like SH3-like" evidence="1">
    <location>
        <begin position="37"/>
        <end position="80"/>
    </location>
</feature>
<protein>
    <recommendedName>
        <fullName evidence="1">Tf2-1-like SH3-like domain-containing protein</fullName>
    </recommendedName>
</protein>
<keyword evidence="3" id="KW-1185">Reference proteome</keyword>
<comment type="caution">
    <text evidence="2">The sequence shown here is derived from an EMBL/GenBank/DDBJ whole genome shotgun (WGS) entry which is preliminary data.</text>
</comment>
<name>A0A371G9Z2_MUCPR</name>
<dbReference type="InterPro" id="IPR056924">
    <property type="entry name" value="SH3_Tf2-1"/>
</dbReference>
<evidence type="ECO:0000313" key="2">
    <source>
        <dbReference type="EMBL" id="RDX87345.1"/>
    </source>
</evidence>
<gene>
    <name evidence="2" type="ORF">CR513_31196</name>
</gene>
<dbReference type="AlphaFoldDB" id="A0A371G9Z2"/>
<accession>A0A371G9Z2</accession>
<dbReference type="Pfam" id="PF24626">
    <property type="entry name" value="SH3_Tf2-1"/>
    <property type="match status" value="1"/>
</dbReference>
<dbReference type="PANTHER" id="PTHR46148:SF60">
    <property type="entry name" value="CHROMO DOMAIN-CONTAINING PROTEIN"/>
    <property type="match status" value="1"/>
</dbReference>
<dbReference type="Proteomes" id="UP000257109">
    <property type="component" value="Unassembled WGS sequence"/>
</dbReference>
<feature type="non-terminal residue" evidence="2">
    <location>
        <position position="1"/>
    </location>
</feature>
<evidence type="ECO:0000259" key="1">
    <source>
        <dbReference type="Pfam" id="PF24626"/>
    </source>
</evidence>
<proteinExistence type="predicted"/>
<dbReference type="PANTHER" id="PTHR46148">
    <property type="entry name" value="CHROMO DOMAIN-CONTAINING PROTEIN"/>
    <property type="match status" value="1"/>
</dbReference>
<organism evidence="2 3">
    <name type="scientific">Mucuna pruriens</name>
    <name type="common">Velvet bean</name>
    <name type="synonym">Dolichos pruriens</name>
    <dbReference type="NCBI Taxonomy" id="157652"/>
    <lineage>
        <taxon>Eukaryota</taxon>
        <taxon>Viridiplantae</taxon>
        <taxon>Streptophyta</taxon>
        <taxon>Embryophyta</taxon>
        <taxon>Tracheophyta</taxon>
        <taxon>Spermatophyta</taxon>
        <taxon>Magnoliopsida</taxon>
        <taxon>eudicotyledons</taxon>
        <taxon>Gunneridae</taxon>
        <taxon>Pentapetalae</taxon>
        <taxon>rosids</taxon>
        <taxon>fabids</taxon>
        <taxon>Fabales</taxon>
        <taxon>Fabaceae</taxon>
        <taxon>Papilionoideae</taxon>
        <taxon>50 kb inversion clade</taxon>
        <taxon>NPAAA clade</taxon>
        <taxon>indigoferoid/millettioid clade</taxon>
        <taxon>Phaseoleae</taxon>
        <taxon>Mucuna</taxon>
    </lineage>
</organism>
<dbReference type="EMBL" id="QJKJ01006256">
    <property type="protein sequence ID" value="RDX87345.1"/>
    <property type="molecule type" value="Genomic_DNA"/>
</dbReference>
<sequence>MEFTYNNNYHSNIRVASYKAFHGRRCMTPLCRVSKTLKSCKLSPCFISPYQIIKKVDEVSYQIALPPILTKLHDIFHLDDVQVKDNLSYEVKPLKVKDQKIKQLRGKEILKALLHGN</sequence>